<dbReference type="Proteomes" id="UP000492821">
    <property type="component" value="Unassembled WGS sequence"/>
</dbReference>
<name>A0A7E4USE1_PANRE</name>
<reference evidence="1" key="1">
    <citation type="journal article" date="2013" name="Genetics">
        <title>The draft genome and transcriptome of Panagrellus redivivus are shaped by the harsh demands of a free-living lifestyle.</title>
        <authorList>
            <person name="Srinivasan J."/>
            <person name="Dillman A.R."/>
            <person name="Macchietto M.G."/>
            <person name="Heikkinen L."/>
            <person name="Lakso M."/>
            <person name="Fracchia K.M."/>
            <person name="Antoshechkin I."/>
            <person name="Mortazavi A."/>
            <person name="Wong G."/>
            <person name="Sternberg P.W."/>
        </authorList>
    </citation>
    <scope>NUCLEOTIDE SEQUENCE [LARGE SCALE GENOMIC DNA]</scope>
    <source>
        <strain evidence="1">MT8872</strain>
    </source>
</reference>
<dbReference type="AlphaFoldDB" id="A0A7E4USE1"/>
<evidence type="ECO:0000313" key="1">
    <source>
        <dbReference type="Proteomes" id="UP000492821"/>
    </source>
</evidence>
<proteinExistence type="predicted"/>
<sequence length="83" mass="8906">MHALSAAGKVVTSVCAMLADRGKVMNSRSHRRPKSRGFTLEGANYGQINLGQPDRTALLAIHHCRLDVNKAIARLGTASSGHR</sequence>
<evidence type="ECO:0000313" key="2">
    <source>
        <dbReference type="WBParaSite" id="Pan_g1225.t1"/>
    </source>
</evidence>
<reference evidence="2" key="2">
    <citation type="submission" date="2020-10" db="UniProtKB">
        <authorList>
            <consortium name="WormBaseParasite"/>
        </authorList>
    </citation>
    <scope>IDENTIFICATION</scope>
</reference>
<keyword evidence="1" id="KW-1185">Reference proteome</keyword>
<protein>
    <submittedName>
        <fullName evidence="2">Transposase</fullName>
    </submittedName>
</protein>
<organism evidence="1 2">
    <name type="scientific">Panagrellus redivivus</name>
    <name type="common">Microworm</name>
    <dbReference type="NCBI Taxonomy" id="6233"/>
    <lineage>
        <taxon>Eukaryota</taxon>
        <taxon>Metazoa</taxon>
        <taxon>Ecdysozoa</taxon>
        <taxon>Nematoda</taxon>
        <taxon>Chromadorea</taxon>
        <taxon>Rhabditida</taxon>
        <taxon>Tylenchina</taxon>
        <taxon>Panagrolaimomorpha</taxon>
        <taxon>Panagrolaimoidea</taxon>
        <taxon>Panagrolaimidae</taxon>
        <taxon>Panagrellus</taxon>
    </lineage>
</organism>
<dbReference type="WBParaSite" id="Pan_g1225.t1">
    <property type="protein sequence ID" value="Pan_g1225.t1"/>
    <property type="gene ID" value="Pan_g1225"/>
</dbReference>
<accession>A0A7E4USE1</accession>